<dbReference type="EMBL" id="KN824281">
    <property type="protein sequence ID" value="KIM31708.1"/>
    <property type="molecule type" value="Genomic_DNA"/>
</dbReference>
<dbReference type="OrthoDB" id="3358017at2759"/>
<reference evidence="7 8" key="1">
    <citation type="submission" date="2014-04" db="EMBL/GenBank/DDBJ databases">
        <authorList>
            <consortium name="DOE Joint Genome Institute"/>
            <person name="Kuo A."/>
            <person name="Zuccaro A."/>
            <person name="Kohler A."/>
            <person name="Nagy L.G."/>
            <person name="Floudas D."/>
            <person name="Copeland A."/>
            <person name="Barry K.W."/>
            <person name="Cichocki N."/>
            <person name="Veneault-Fourrey C."/>
            <person name="LaButti K."/>
            <person name="Lindquist E.A."/>
            <person name="Lipzen A."/>
            <person name="Lundell T."/>
            <person name="Morin E."/>
            <person name="Murat C."/>
            <person name="Sun H."/>
            <person name="Tunlid A."/>
            <person name="Henrissat B."/>
            <person name="Grigoriev I.V."/>
            <person name="Hibbett D.S."/>
            <person name="Martin F."/>
            <person name="Nordberg H.P."/>
            <person name="Cantor M.N."/>
            <person name="Hua S.X."/>
        </authorList>
    </citation>
    <scope>NUCLEOTIDE SEQUENCE [LARGE SCALE GENOMIC DNA]</scope>
    <source>
        <strain evidence="7 8">MAFF 305830</strain>
    </source>
</reference>
<dbReference type="PANTHER" id="PTHR31465">
    <property type="entry name" value="PROTEIN RTA1-RELATED"/>
    <property type="match status" value="1"/>
</dbReference>
<organism evidence="7 8">
    <name type="scientific">Serendipita vermifera MAFF 305830</name>
    <dbReference type="NCBI Taxonomy" id="933852"/>
    <lineage>
        <taxon>Eukaryota</taxon>
        <taxon>Fungi</taxon>
        <taxon>Dikarya</taxon>
        <taxon>Basidiomycota</taxon>
        <taxon>Agaricomycotina</taxon>
        <taxon>Agaricomycetes</taxon>
        <taxon>Sebacinales</taxon>
        <taxon>Serendipitaceae</taxon>
        <taxon>Serendipita</taxon>
    </lineage>
</organism>
<evidence type="ECO:0000256" key="1">
    <source>
        <dbReference type="ARBA" id="ARBA00004141"/>
    </source>
</evidence>
<comment type="subcellular location">
    <subcellularLocation>
        <location evidence="1">Membrane</location>
        <topology evidence="1">Multi-pass membrane protein</topology>
    </subcellularLocation>
</comment>
<keyword evidence="8" id="KW-1185">Reference proteome</keyword>
<dbReference type="Pfam" id="PF04479">
    <property type="entry name" value="RTA1"/>
    <property type="match status" value="1"/>
</dbReference>
<dbReference type="AlphaFoldDB" id="A0A0C2X088"/>
<sequence length="282" mass="31774">MSAPTFTFTAFKQYEPNEPAAIVFIVVFVLLLFAHVWQSVRAKVWYMWPLILATAIEVVGYVLREVAAVPNTFTIVFIIIAPACLAANLYMLVGRAILFVGPGYAIMRPAWITPVFVGFDVLAIATQGIGSAIIFGVDNDIDKMKTGRTVLILGLFIQLVAFFAFLLLAMYFDRKTTVALRQRVAFLRPLMNAFYITGALILLRSIYRAVEFITVDFYKRPINSYLYNTEWPYYVLDALPIALSIFAFNIVFPANHLPKTKDETLTKEDHVPMESRSGSNDV</sequence>
<evidence type="ECO:0000256" key="5">
    <source>
        <dbReference type="SAM" id="MobiDB-lite"/>
    </source>
</evidence>
<dbReference type="HOGENOM" id="CLU_033465_3_2_1"/>
<feature type="transmembrane region" description="Helical" evidence="6">
    <location>
        <begin position="149"/>
        <end position="172"/>
    </location>
</feature>
<feature type="transmembrane region" description="Helical" evidence="6">
    <location>
        <begin position="233"/>
        <end position="252"/>
    </location>
</feature>
<proteinExistence type="predicted"/>
<name>A0A0C2X088_SERVB</name>
<keyword evidence="2 6" id="KW-0812">Transmembrane</keyword>
<feature type="transmembrane region" description="Helical" evidence="6">
    <location>
        <begin position="110"/>
        <end position="137"/>
    </location>
</feature>
<evidence type="ECO:0000256" key="3">
    <source>
        <dbReference type="ARBA" id="ARBA00022989"/>
    </source>
</evidence>
<feature type="region of interest" description="Disordered" evidence="5">
    <location>
        <begin position="263"/>
        <end position="282"/>
    </location>
</feature>
<dbReference type="STRING" id="933852.A0A0C2X088"/>
<gene>
    <name evidence="7" type="ORF">M408DRAFT_64297</name>
</gene>
<evidence type="ECO:0000256" key="6">
    <source>
        <dbReference type="SAM" id="Phobius"/>
    </source>
</evidence>
<evidence type="ECO:0000313" key="7">
    <source>
        <dbReference type="EMBL" id="KIM31708.1"/>
    </source>
</evidence>
<dbReference type="GO" id="GO:0016020">
    <property type="term" value="C:membrane"/>
    <property type="evidence" value="ECO:0007669"/>
    <property type="project" value="UniProtKB-SubCell"/>
</dbReference>
<evidence type="ECO:0000256" key="2">
    <source>
        <dbReference type="ARBA" id="ARBA00022692"/>
    </source>
</evidence>
<feature type="transmembrane region" description="Helical" evidence="6">
    <location>
        <begin position="44"/>
        <end position="63"/>
    </location>
</feature>
<dbReference type="PANTHER" id="PTHR31465:SF28">
    <property type="entry name" value="DOMAIN PROTEIN, PUTATIVE-RELATED"/>
    <property type="match status" value="1"/>
</dbReference>
<protein>
    <recommendedName>
        <fullName evidence="9">RTA1 like protein</fullName>
    </recommendedName>
</protein>
<feature type="compositionally biased region" description="Basic and acidic residues" evidence="5">
    <location>
        <begin position="263"/>
        <end position="273"/>
    </location>
</feature>
<feature type="transmembrane region" description="Helical" evidence="6">
    <location>
        <begin position="193"/>
        <end position="213"/>
    </location>
</feature>
<accession>A0A0C2X088</accession>
<dbReference type="Proteomes" id="UP000054097">
    <property type="component" value="Unassembled WGS sequence"/>
</dbReference>
<evidence type="ECO:0008006" key="9">
    <source>
        <dbReference type="Google" id="ProtNLM"/>
    </source>
</evidence>
<keyword evidence="3 6" id="KW-1133">Transmembrane helix</keyword>
<dbReference type="InterPro" id="IPR007568">
    <property type="entry name" value="RTA1"/>
</dbReference>
<keyword evidence="4 6" id="KW-0472">Membrane</keyword>
<evidence type="ECO:0000313" key="8">
    <source>
        <dbReference type="Proteomes" id="UP000054097"/>
    </source>
</evidence>
<reference evidence="8" key="2">
    <citation type="submission" date="2015-01" db="EMBL/GenBank/DDBJ databases">
        <title>Evolutionary Origins and Diversification of the Mycorrhizal Mutualists.</title>
        <authorList>
            <consortium name="DOE Joint Genome Institute"/>
            <consortium name="Mycorrhizal Genomics Consortium"/>
            <person name="Kohler A."/>
            <person name="Kuo A."/>
            <person name="Nagy L.G."/>
            <person name="Floudas D."/>
            <person name="Copeland A."/>
            <person name="Barry K.W."/>
            <person name="Cichocki N."/>
            <person name="Veneault-Fourrey C."/>
            <person name="LaButti K."/>
            <person name="Lindquist E.A."/>
            <person name="Lipzen A."/>
            <person name="Lundell T."/>
            <person name="Morin E."/>
            <person name="Murat C."/>
            <person name="Riley R."/>
            <person name="Ohm R."/>
            <person name="Sun H."/>
            <person name="Tunlid A."/>
            <person name="Henrissat B."/>
            <person name="Grigoriev I.V."/>
            <person name="Hibbett D.S."/>
            <person name="Martin F."/>
        </authorList>
    </citation>
    <scope>NUCLEOTIDE SEQUENCE [LARGE SCALE GENOMIC DNA]</scope>
    <source>
        <strain evidence="8">MAFF 305830</strain>
    </source>
</reference>
<feature type="transmembrane region" description="Helical" evidence="6">
    <location>
        <begin position="20"/>
        <end position="37"/>
    </location>
</feature>
<evidence type="ECO:0000256" key="4">
    <source>
        <dbReference type="ARBA" id="ARBA00023136"/>
    </source>
</evidence>
<feature type="transmembrane region" description="Helical" evidence="6">
    <location>
        <begin position="75"/>
        <end position="98"/>
    </location>
</feature>